<comment type="caution">
    <text evidence="1">The sequence shown here is derived from an EMBL/GenBank/DDBJ whole genome shotgun (WGS) entry which is preliminary data.</text>
</comment>
<keyword evidence="2" id="KW-1185">Reference proteome</keyword>
<reference evidence="1" key="1">
    <citation type="submission" date="2019-10" db="EMBL/GenBank/DDBJ databases">
        <authorList>
            <consortium name="DOE Joint Genome Institute"/>
            <person name="Kuo A."/>
            <person name="Miyauchi S."/>
            <person name="Kiss E."/>
            <person name="Drula E."/>
            <person name="Kohler A."/>
            <person name="Sanchez-Garcia M."/>
            <person name="Andreopoulos B."/>
            <person name="Barry K.W."/>
            <person name="Bonito G."/>
            <person name="Buee M."/>
            <person name="Carver A."/>
            <person name="Chen C."/>
            <person name="Cichocki N."/>
            <person name="Clum A."/>
            <person name="Culley D."/>
            <person name="Crous P.W."/>
            <person name="Fauchery L."/>
            <person name="Girlanda M."/>
            <person name="Hayes R."/>
            <person name="Keri Z."/>
            <person name="Labutti K."/>
            <person name="Lipzen A."/>
            <person name="Lombard V."/>
            <person name="Magnuson J."/>
            <person name="Maillard F."/>
            <person name="Morin E."/>
            <person name="Murat C."/>
            <person name="Nolan M."/>
            <person name="Ohm R."/>
            <person name="Pangilinan J."/>
            <person name="Pereira M."/>
            <person name="Perotto S."/>
            <person name="Peter M."/>
            <person name="Riley R."/>
            <person name="Sitrit Y."/>
            <person name="Stielow B."/>
            <person name="Szollosi G."/>
            <person name="Zifcakova L."/>
            <person name="Stursova M."/>
            <person name="Spatafora J.W."/>
            <person name="Tedersoo L."/>
            <person name="Vaario L.-M."/>
            <person name="Yamada A."/>
            <person name="Yan M."/>
            <person name="Wang P."/>
            <person name="Xu J."/>
            <person name="Bruns T."/>
            <person name="Baldrian P."/>
            <person name="Vilgalys R."/>
            <person name="Henrissat B."/>
            <person name="Grigoriev I.V."/>
            <person name="Hibbett D."/>
            <person name="Nagy L.G."/>
            <person name="Martin F.M."/>
        </authorList>
    </citation>
    <scope>NUCLEOTIDE SEQUENCE</scope>
    <source>
        <strain evidence="1">P2</strain>
    </source>
</reference>
<dbReference type="EMBL" id="MU118582">
    <property type="protein sequence ID" value="KAF9642243.1"/>
    <property type="molecule type" value="Genomic_DNA"/>
</dbReference>
<proteinExistence type="predicted"/>
<accession>A0ACB6YYH0</accession>
<reference evidence="1" key="2">
    <citation type="journal article" date="2020" name="Nat. Commun.">
        <title>Large-scale genome sequencing of mycorrhizal fungi provides insights into the early evolution of symbiotic traits.</title>
        <authorList>
            <person name="Miyauchi S."/>
            <person name="Kiss E."/>
            <person name="Kuo A."/>
            <person name="Drula E."/>
            <person name="Kohler A."/>
            <person name="Sanchez-Garcia M."/>
            <person name="Morin E."/>
            <person name="Andreopoulos B."/>
            <person name="Barry K.W."/>
            <person name="Bonito G."/>
            <person name="Buee M."/>
            <person name="Carver A."/>
            <person name="Chen C."/>
            <person name="Cichocki N."/>
            <person name="Clum A."/>
            <person name="Culley D."/>
            <person name="Crous P.W."/>
            <person name="Fauchery L."/>
            <person name="Girlanda M."/>
            <person name="Hayes R.D."/>
            <person name="Keri Z."/>
            <person name="LaButti K."/>
            <person name="Lipzen A."/>
            <person name="Lombard V."/>
            <person name="Magnuson J."/>
            <person name="Maillard F."/>
            <person name="Murat C."/>
            <person name="Nolan M."/>
            <person name="Ohm R.A."/>
            <person name="Pangilinan J."/>
            <person name="Pereira M.F."/>
            <person name="Perotto S."/>
            <person name="Peter M."/>
            <person name="Pfister S."/>
            <person name="Riley R."/>
            <person name="Sitrit Y."/>
            <person name="Stielow J.B."/>
            <person name="Szollosi G."/>
            <person name="Zifcakova L."/>
            <person name="Stursova M."/>
            <person name="Spatafora J.W."/>
            <person name="Tedersoo L."/>
            <person name="Vaario L.M."/>
            <person name="Yamada A."/>
            <person name="Yan M."/>
            <person name="Wang P."/>
            <person name="Xu J."/>
            <person name="Bruns T."/>
            <person name="Baldrian P."/>
            <person name="Vilgalys R."/>
            <person name="Dunand C."/>
            <person name="Henrissat B."/>
            <person name="Grigoriev I.V."/>
            <person name="Hibbett D."/>
            <person name="Nagy L.G."/>
            <person name="Martin F.M."/>
        </authorList>
    </citation>
    <scope>NUCLEOTIDE SEQUENCE</scope>
    <source>
        <strain evidence="1">P2</strain>
    </source>
</reference>
<dbReference type="Proteomes" id="UP000886501">
    <property type="component" value="Unassembled WGS sequence"/>
</dbReference>
<name>A0ACB6YYH0_THEGA</name>
<gene>
    <name evidence="1" type="ORF">BDM02DRAFT_3133219</name>
</gene>
<organism evidence="1 2">
    <name type="scientific">Thelephora ganbajun</name>
    <name type="common">Ganba fungus</name>
    <dbReference type="NCBI Taxonomy" id="370292"/>
    <lineage>
        <taxon>Eukaryota</taxon>
        <taxon>Fungi</taxon>
        <taxon>Dikarya</taxon>
        <taxon>Basidiomycota</taxon>
        <taxon>Agaricomycotina</taxon>
        <taxon>Agaricomycetes</taxon>
        <taxon>Thelephorales</taxon>
        <taxon>Thelephoraceae</taxon>
        <taxon>Thelephora</taxon>
    </lineage>
</organism>
<protein>
    <submittedName>
        <fullName evidence="1">Uncharacterized protein</fullName>
    </submittedName>
</protein>
<evidence type="ECO:0000313" key="1">
    <source>
        <dbReference type="EMBL" id="KAF9642243.1"/>
    </source>
</evidence>
<evidence type="ECO:0000313" key="2">
    <source>
        <dbReference type="Proteomes" id="UP000886501"/>
    </source>
</evidence>
<sequence>MSKFPDIQDNLTLIGNGDKEALGQLTYKLKQITRGMKAAHQADTCMLKGAILGLARAHVEQIGRPLDTRLRKEQCGIKNEGTGCLFLPPAYMDTYLSGSEEFQAKVDRGEIMIGADEWPAFLYDEEEYDKAKEWLGLFLGKMFVR</sequence>
<feature type="non-terminal residue" evidence="1">
    <location>
        <position position="145"/>
    </location>
</feature>